<dbReference type="PANTHER" id="PTHR24390:SF265">
    <property type="entry name" value="ZINC FINGER PROTEIN 239-LIKE-RELATED"/>
    <property type="match status" value="1"/>
</dbReference>
<keyword evidence="11" id="KW-0238">DNA-binding</keyword>
<evidence type="ECO:0000256" key="2">
    <source>
        <dbReference type="ARBA" id="ARBA00004123"/>
    </source>
</evidence>
<dbReference type="AlphaFoldDB" id="A0AAD1SMT8"/>
<dbReference type="InterPro" id="IPR036236">
    <property type="entry name" value="Znf_C2H2_sf"/>
</dbReference>
<dbReference type="PROSITE" id="PS50805">
    <property type="entry name" value="KRAB"/>
    <property type="match status" value="1"/>
</dbReference>
<feature type="domain" description="C2H2-type" evidence="16">
    <location>
        <begin position="500"/>
        <end position="527"/>
    </location>
</feature>
<evidence type="ECO:0000256" key="1">
    <source>
        <dbReference type="ARBA" id="ARBA00003767"/>
    </source>
</evidence>
<keyword evidence="13" id="KW-0539">Nucleus</keyword>
<accession>A0AAD1SMT8</accession>
<evidence type="ECO:0000256" key="9">
    <source>
        <dbReference type="ARBA" id="ARBA00022843"/>
    </source>
</evidence>
<reference evidence="18" key="1">
    <citation type="submission" date="2022-03" db="EMBL/GenBank/DDBJ databases">
        <authorList>
            <person name="Alioto T."/>
            <person name="Alioto T."/>
            <person name="Gomez Garrido J."/>
        </authorList>
    </citation>
    <scope>NUCLEOTIDE SEQUENCE</scope>
</reference>
<dbReference type="GO" id="GO:0006357">
    <property type="term" value="P:regulation of transcription by RNA polymerase II"/>
    <property type="evidence" value="ECO:0007669"/>
    <property type="project" value="TreeGrafter"/>
</dbReference>
<keyword evidence="8" id="KW-0862">Zinc</keyword>
<feature type="domain" description="C2H2-type" evidence="16">
    <location>
        <begin position="696"/>
        <end position="723"/>
    </location>
</feature>
<dbReference type="Proteomes" id="UP001295444">
    <property type="component" value="Chromosome 07"/>
</dbReference>
<dbReference type="FunFam" id="3.30.160.60:FF:000128">
    <property type="entry name" value="zinc finger protein 268 isoform X1"/>
    <property type="match status" value="1"/>
</dbReference>
<feature type="domain" description="KRAB" evidence="17">
    <location>
        <begin position="90"/>
        <end position="165"/>
    </location>
</feature>
<evidence type="ECO:0000256" key="12">
    <source>
        <dbReference type="ARBA" id="ARBA00023163"/>
    </source>
</evidence>
<evidence type="ECO:0000256" key="14">
    <source>
        <dbReference type="PROSITE-ProRule" id="PRU00042"/>
    </source>
</evidence>
<dbReference type="FunFam" id="3.30.160.60:FF:000620">
    <property type="entry name" value="Zinc finger protein 263"/>
    <property type="match status" value="1"/>
</dbReference>
<dbReference type="InterPro" id="IPR036051">
    <property type="entry name" value="KRAB_dom_sf"/>
</dbReference>
<evidence type="ECO:0000256" key="6">
    <source>
        <dbReference type="ARBA" id="ARBA00022737"/>
    </source>
</evidence>
<evidence type="ECO:0000259" key="17">
    <source>
        <dbReference type="PROSITE" id="PS50805"/>
    </source>
</evidence>
<feature type="domain" description="C2H2-type" evidence="16">
    <location>
        <begin position="668"/>
        <end position="695"/>
    </location>
</feature>
<feature type="compositionally biased region" description="Polar residues" evidence="15">
    <location>
        <begin position="52"/>
        <end position="61"/>
    </location>
</feature>
<feature type="domain" description="C2H2-type" evidence="16">
    <location>
        <begin position="556"/>
        <end position="583"/>
    </location>
</feature>
<name>A0AAD1SMT8_PELCU</name>
<feature type="domain" description="C2H2-type" evidence="16">
    <location>
        <begin position="444"/>
        <end position="471"/>
    </location>
</feature>
<evidence type="ECO:0000256" key="10">
    <source>
        <dbReference type="ARBA" id="ARBA00023015"/>
    </source>
</evidence>
<feature type="domain" description="C2H2-type" evidence="16">
    <location>
        <begin position="528"/>
        <end position="555"/>
    </location>
</feature>
<keyword evidence="6" id="KW-0677">Repeat</keyword>
<feature type="domain" description="C2H2-type" evidence="16">
    <location>
        <begin position="640"/>
        <end position="667"/>
    </location>
</feature>
<dbReference type="FunFam" id="3.30.160.60:FF:000710">
    <property type="entry name" value="Zinc finger protein 768"/>
    <property type="match status" value="2"/>
</dbReference>
<dbReference type="FunFam" id="3.30.160.60:FF:000706">
    <property type="entry name" value="Zinc finger protein"/>
    <property type="match status" value="1"/>
</dbReference>
<dbReference type="SMART" id="SM00355">
    <property type="entry name" value="ZnF_C2H2"/>
    <property type="match status" value="11"/>
</dbReference>
<keyword evidence="7 14" id="KW-0863">Zinc-finger</keyword>
<dbReference type="Gene3D" id="6.10.140.140">
    <property type="match status" value="1"/>
</dbReference>
<dbReference type="GO" id="GO:0003700">
    <property type="term" value="F:DNA-binding transcription factor activity"/>
    <property type="evidence" value="ECO:0007669"/>
    <property type="project" value="TreeGrafter"/>
</dbReference>
<dbReference type="PANTHER" id="PTHR24390">
    <property type="entry name" value="ZINC FINGER PROTEIN"/>
    <property type="match status" value="1"/>
</dbReference>
<evidence type="ECO:0000256" key="4">
    <source>
        <dbReference type="ARBA" id="ARBA00022499"/>
    </source>
</evidence>
<feature type="region of interest" description="Disordered" evidence="15">
    <location>
        <begin position="41"/>
        <end position="66"/>
    </location>
</feature>
<dbReference type="EMBL" id="OW240918">
    <property type="protein sequence ID" value="CAH2305999.1"/>
    <property type="molecule type" value="Genomic_DNA"/>
</dbReference>
<dbReference type="InterPro" id="IPR001909">
    <property type="entry name" value="KRAB"/>
</dbReference>
<dbReference type="GO" id="GO:0005634">
    <property type="term" value="C:nucleus"/>
    <property type="evidence" value="ECO:0007669"/>
    <property type="project" value="UniProtKB-SubCell"/>
</dbReference>
<dbReference type="FunFam" id="3.30.160.60:FF:000110">
    <property type="entry name" value="Zinc finger protein-like"/>
    <property type="match status" value="1"/>
</dbReference>
<dbReference type="CDD" id="cd07765">
    <property type="entry name" value="KRAB_A-box"/>
    <property type="match status" value="1"/>
</dbReference>
<sequence>MNMDSNQKKKRILDLILEIIYLLTGEVHKFVMNPGQYVNHSSSIHGSEKSNRTQSPNTVPSHHSLDRDNDKKILELTNKIIHLLTGEVPIRCDDITVYFSMDEWEYLEGHKDLYIDVMMENHQTLGSPEDTCTSDGLHTSDSLSDFKTSESGHINKFRKLIKTKEKKTESIVNSTKESLSFEQNCPNIDTDTPTECSHIGYLSTQTAQESASCEEGNLAYTDMYTSTEHTQRRYPLNHIKEESSVVALVSHTAVYTPTRGKQIDYTSKYETRSYKKGNLRVNDIDRTTGHVNKESAVCNVSVTENHNYISPEPSKTEDVFGYNGGNLNSPGKYKTLLKECRKIDTNINPKSGKYLKNKQAISHRSVHPKGFNGNSKHVLYPSTLTRNEIAASEMENVFHTSDLTKHVPNNKQEKPFSCSECGKYFSAKRNLATHQTIHIGLKPFKCTECGKYFRLKQSLNMHRRIHTGEKPFECSECGKCFGRKDDLIKHQRIHKSEKPFKCSDCGKCFRLKHSLNVHRKIHSEEKPFECSECGKCFRLKPSLMVHQRIHTGERPFECSECMKCFGRKDELVKHHRIHTEEKPFECSECGKCFRLKPSLTVHRRIHTGERPFECSECFKCFKRKYELIKHQRIHKSERPFKCAECGKCFKVKHSLTEHQRIHTEEKPFECSECGKCFRQKGTLASHALIHTGEKPFECSECGKCYRLKYSLMRHQKVHKTENKPKGIL</sequence>
<dbReference type="Pfam" id="PF00096">
    <property type="entry name" value="zf-C2H2"/>
    <property type="match status" value="11"/>
</dbReference>
<feature type="domain" description="C2H2-type" evidence="16">
    <location>
        <begin position="472"/>
        <end position="499"/>
    </location>
</feature>
<dbReference type="Pfam" id="PF01352">
    <property type="entry name" value="KRAB"/>
    <property type="match status" value="1"/>
</dbReference>
<keyword evidence="9" id="KW-0832">Ubl conjugation</keyword>
<comment type="function">
    <text evidence="1">May be involved in transcriptional regulation.</text>
</comment>
<dbReference type="GO" id="GO:0000978">
    <property type="term" value="F:RNA polymerase II cis-regulatory region sequence-specific DNA binding"/>
    <property type="evidence" value="ECO:0007669"/>
    <property type="project" value="TreeGrafter"/>
</dbReference>
<protein>
    <submittedName>
        <fullName evidence="18">Oocyte zinc finger -like</fullName>
    </submittedName>
</protein>
<feature type="domain" description="C2H2-type" evidence="16">
    <location>
        <begin position="584"/>
        <end position="611"/>
    </location>
</feature>
<evidence type="ECO:0000256" key="7">
    <source>
        <dbReference type="ARBA" id="ARBA00022771"/>
    </source>
</evidence>
<dbReference type="FunFam" id="3.30.160.60:FF:001326">
    <property type="entry name" value="Zinc finger protein 432"/>
    <property type="match status" value="1"/>
</dbReference>
<keyword evidence="10" id="KW-0805">Transcription regulation</keyword>
<evidence type="ECO:0000256" key="3">
    <source>
        <dbReference type="ARBA" id="ARBA00006991"/>
    </source>
</evidence>
<dbReference type="FunFam" id="3.30.160.60:FF:001437">
    <property type="entry name" value="Zinc finger protein 594"/>
    <property type="match status" value="2"/>
</dbReference>
<gene>
    <name evidence="18" type="ORF">PECUL_23A003178</name>
</gene>
<feature type="domain" description="C2H2-type" evidence="16">
    <location>
        <begin position="416"/>
        <end position="443"/>
    </location>
</feature>
<comment type="subcellular location">
    <subcellularLocation>
        <location evidence="2">Nucleus</location>
    </subcellularLocation>
</comment>
<feature type="domain" description="C2H2-type" evidence="16">
    <location>
        <begin position="612"/>
        <end position="639"/>
    </location>
</feature>
<dbReference type="Gene3D" id="3.30.160.60">
    <property type="entry name" value="Classic Zinc Finger"/>
    <property type="match status" value="11"/>
</dbReference>
<dbReference type="PROSITE" id="PS50157">
    <property type="entry name" value="ZINC_FINGER_C2H2_2"/>
    <property type="match status" value="11"/>
</dbReference>
<evidence type="ECO:0000256" key="8">
    <source>
        <dbReference type="ARBA" id="ARBA00022833"/>
    </source>
</evidence>
<evidence type="ECO:0000256" key="15">
    <source>
        <dbReference type="SAM" id="MobiDB-lite"/>
    </source>
</evidence>
<keyword evidence="5" id="KW-0479">Metal-binding</keyword>
<dbReference type="FunFam" id="3.30.160.60:FF:002343">
    <property type="entry name" value="Zinc finger protein 33A"/>
    <property type="match status" value="2"/>
</dbReference>
<comment type="similarity">
    <text evidence="3">Belongs to the krueppel C2H2-type zinc-finger protein family.</text>
</comment>
<keyword evidence="19" id="KW-1185">Reference proteome</keyword>
<evidence type="ECO:0000256" key="5">
    <source>
        <dbReference type="ARBA" id="ARBA00022723"/>
    </source>
</evidence>
<proteinExistence type="inferred from homology"/>
<evidence type="ECO:0000256" key="11">
    <source>
        <dbReference type="ARBA" id="ARBA00023125"/>
    </source>
</evidence>
<dbReference type="SUPFAM" id="SSF57667">
    <property type="entry name" value="beta-beta-alpha zinc fingers"/>
    <property type="match status" value="6"/>
</dbReference>
<keyword evidence="12" id="KW-0804">Transcription</keyword>
<evidence type="ECO:0000313" key="19">
    <source>
        <dbReference type="Proteomes" id="UP001295444"/>
    </source>
</evidence>
<dbReference type="GO" id="GO:0008270">
    <property type="term" value="F:zinc ion binding"/>
    <property type="evidence" value="ECO:0007669"/>
    <property type="project" value="UniProtKB-KW"/>
</dbReference>
<evidence type="ECO:0000313" key="18">
    <source>
        <dbReference type="EMBL" id="CAH2305999.1"/>
    </source>
</evidence>
<dbReference type="InterPro" id="IPR013087">
    <property type="entry name" value="Znf_C2H2_type"/>
</dbReference>
<evidence type="ECO:0000259" key="16">
    <source>
        <dbReference type="PROSITE" id="PS50157"/>
    </source>
</evidence>
<keyword evidence="4" id="KW-1017">Isopeptide bond</keyword>
<dbReference type="SUPFAM" id="SSF109640">
    <property type="entry name" value="KRAB domain (Kruppel-associated box)"/>
    <property type="match status" value="1"/>
</dbReference>
<organism evidence="18 19">
    <name type="scientific">Pelobates cultripes</name>
    <name type="common">Western spadefoot toad</name>
    <dbReference type="NCBI Taxonomy" id="61616"/>
    <lineage>
        <taxon>Eukaryota</taxon>
        <taxon>Metazoa</taxon>
        <taxon>Chordata</taxon>
        <taxon>Craniata</taxon>
        <taxon>Vertebrata</taxon>
        <taxon>Euteleostomi</taxon>
        <taxon>Amphibia</taxon>
        <taxon>Batrachia</taxon>
        <taxon>Anura</taxon>
        <taxon>Pelobatoidea</taxon>
        <taxon>Pelobatidae</taxon>
        <taxon>Pelobates</taxon>
    </lineage>
</organism>
<evidence type="ECO:0000256" key="13">
    <source>
        <dbReference type="ARBA" id="ARBA00023242"/>
    </source>
</evidence>
<dbReference type="PROSITE" id="PS00028">
    <property type="entry name" value="ZINC_FINGER_C2H2_1"/>
    <property type="match status" value="11"/>
</dbReference>